<dbReference type="GO" id="GO:0003677">
    <property type="term" value="F:DNA binding"/>
    <property type="evidence" value="ECO:0007669"/>
    <property type="project" value="UniProtKB-KW"/>
</dbReference>
<accession>A0A1I4EUU3</accession>
<dbReference type="EMBL" id="FOTI01000001">
    <property type="protein sequence ID" value="SFL09482.1"/>
    <property type="molecule type" value="Genomic_DNA"/>
</dbReference>
<feature type="domain" description="HTH cro/C1-type" evidence="2">
    <location>
        <begin position="7"/>
        <end position="61"/>
    </location>
</feature>
<proteinExistence type="predicted"/>
<keyword evidence="4" id="KW-1185">Reference proteome</keyword>
<dbReference type="OrthoDB" id="9811208at2"/>
<dbReference type="RefSeq" id="WP_089858165.1">
    <property type="nucleotide sequence ID" value="NZ_FOTI01000001.1"/>
</dbReference>
<dbReference type="CDD" id="cd00093">
    <property type="entry name" value="HTH_XRE"/>
    <property type="match status" value="1"/>
</dbReference>
<dbReference type="InterPro" id="IPR010982">
    <property type="entry name" value="Lambda_DNA-bd_dom_sf"/>
</dbReference>
<gene>
    <name evidence="3" type="ORF">SAMN02983006_00163</name>
</gene>
<dbReference type="PROSITE" id="PS50943">
    <property type="entry name" value="HTH_CROC1"/>
    <property type="match status" value="1"/>
</dbReference>
<evidence type="ECO:0000313" key="4">
    <source>
        <dbReference type="Proteomes" id="UP000199006"/>
    </source>
</evidence>
<dbReference type="InterPro" id="IPR001387">
    <property type="entry name" value="Cro/C1-type_HTH"/>
</dbReference>
<dbReference type="SUPFAM" id="SSF47413">
    <property type="entry name" value="lambda repressor-like DNA-binding domains"/>
    <property type="match status" value="1"/>
</dbReference>
<dbReference type="PANTHER" id="PTHR46558:SF11">
    <property type="entry name" value="HTH-TYPE TRANSCRIPTIONAL REGULATOR XRE"/>
    <property type="match status" value="1"/>
</dbReference>
<reference evidence="3 4" key="1">
    <citation type="submission" date="2016-10" db="EMBL/GenBank/DDBJ databases">
        <authorList>
            <person name="de Groot N.N."/>
        </authorList>
    </citation>
    <scope>NUCLEOTIDE SEQUENCE [LARGE SCALE GENOMIC DNA]</scope>
    <source>
        <strain evidence="3 4">ATCC 51327</strain>
    </source>
</reference>
<organism evidence="3 4">
    <name type="scientific">Halanaerobium salsuginis</name>
    <dbReference type="NCBI Taxonomy" id="29563"/>
    <lineage>
        <taxon>Bacteria</taxon>
        <taxon>Bacillati</taxon>
        <taxon>Bacillota</taxon>
        <taxon>Clostridia</taxon>
        <taxon>Halanaerobiales</taxon>
        <taxon>Halanaerobiaceae</taxon>
        <taxon>Halanaerobium</taxon>
    </lineage>
</organism>
<dbReference type="Pfam" id="PF01381">
    <property type="entry name" value="HTH_3"/>
    <property type="match status" value="1"/>
</dbReference>
<evidence type="ECO:0000313" key="3">
    <source>
        <dbReference type="EMBL" id="SFL09482.1"/>
    </source>
</evidence>
<dbReference type="AlphaFoldDB" id="A0A1I4EUU3"/>
<dbReference type="STRING" id="29563.SAMN02983006_00163"/>
<sequence>MKFSDRLKKLRKEKNLYQKELAEYLGVSRPTITQYESGARKPDNDTLEKIADHFNVTVDYLLGRTDERSPADKIKKAISDDPELQETWEQIFQRENLQLLFKQTKDLDDDAIKQIIRIIKAIEDEEQGNQ</sequence>
<dbReference type="PANTHER" id="PTHR46558">
    <property type="entry name" value="TRACRIPTIONAL REGULATORY PROTEIN-RELATED-RELATED"/>
    <property type="match status" value="1"/>
</dbReference>
<keyword evidence="1" id="KW-0238">DNA-binding</keyword>
<dbReference type="SMART" id="SM00530">
    <property type="entry name" value="HTH_XRE"/>
    <property type="match status" value="1"/>
</dbReference>
<dbReference type="InterPro" id="IPR049639">
    <property type="entry name" value="RstR"/>
</dbReference>
<dbReference type="Proteomes" id="UP000199006">
    <property type="component" value="Unassembled WGS sequence"/>
</dbReference>
<dbReference type="NCBIfam" id="NF041951">
    <property type="entry name" value="phage_RstR"/>
    <property type="match status" value="1"/>
</dbReference>
<evidence type="ECO:0000259" key="2">
    <source>
        <dbReference type="PROSITE" id="PS50943"/>
    </source>
</evidence>
<name>A0A1I4EUU3_9FIRM</name>
<protein>
    <submittedName>
        <fullName evidence="3">Helix-turn-helix</fullName>
    </submittedName>
</protein>
<dbReference type="Gene3D" id="1.10.260.40">
    <property type="entry name" value="lambda repressor-like DNA-binding domains"/>
    <property type="match status" value="1"/>
</dbReference>
<evidence type="ECO:0000256" key="1">
    <source>
        <dbReference type="ARBA" id="ARBA00023125"/>
    </source>
</evidence>